<feature type="compositionally biased region" description="Basic and acidic residues" evidence="1">
    <location>
        <begin position="1"/>
        <end position="35"/>
    </location>
</feature>
<name>A0A510UPJ9_9CELL</name>
<dbReference type="PROSITE" id="PS51733">
    <property type="entry name" value="BPL_LPL_CATALYTIC"/>
    <property type="match status" value="1"/>
</dbReference>
<keyword evidence="4" id="KW-1185">Reference proteome</keyword>
<evidence type="ECO:0000313" key="4">
    <source>
        <dbReference type="Proteomes" id="UP000321386"/>
    </source>
</evidence>
<gene>
    <name evidence="3" type="ORF">CPE01_03170</name>
</gene>
<dbReference type="InterPro" id="IPR004143">
    <property type="entry name" value="BPL_LPL_catalytic"/>
</dbReference>
<dbReference type="PANTHER" id="PTHR43679">
    <property type="entry name" value="OCTANOYLTRANSFERASE LIPM-RELATED"/>
    <property type="match status" value="1"/>
</dbReference>
<dbReference type="GO" id="GO:0016874">
    <property type="term" value="F:ligase activity"/>
    <property type="evidence" value="ECO:0007669"/>
    <property type="project" value="UniProtKB-KW"/>
</dbReference>
<dbReference type="Gene3D" id="3.30.390.50">
    <property type="entry name" value="CO dehydrogenase flavoprotein, C-terminal domain"/>
    <property type="match status" value="1"/>
</dbReference>
<dbReference type="Pfam" id="PF21948">
    <property type="entry name" value="LplA-B_cat"/>
    <property type="match status" value="1"/>
</dbReference>
<dbReference type="CDD" id="cd16443">
    <property type="entry name" value="LplA"/>
    <property type="match status" value="1"/>
</dbReference>
<keyword evidence="3" id="KW-0436">Ligase</keyword>
<dbReference type="SUPFAM" id="SSF55681">
    <property type="entry name" value="Class II aaRS and biotin synthetases"/>
    <property type="match status" value="1"/>
</dbReference>
<dbReference type="AlphaFoldDB" id="A0A510UPJ9"/>
<feature type="region of interest" description="Disordered" evidence="1">
    <location>
        <begin position="1"/>
        <end position="37"/>
    </location>
</feature>
<dbReference type="InterPro" id="IPR050664">
    <property type="entry name" value="Octanoyltrans_LipM/LipL"/>
</dbReference>
<evidence type="ECO:0000256" key="1">
    <source>
        <dbReference type="SAM" id="MobiDB-lite"/>
    </source>
</evidence>
<organism evidence="3 4">
    <name type="scientific">Cellulomonas persica</name>
    <dbReference type="NCBI Taxonomy" id="76861"/>
    <lineage>
        <taxon>Bacteria</taxon>
        <taxon>Bacillati</taxon>
        <taxon>Actinomycetota</taxon>
        <taxon>Actinomycetes</taxon>
        <taxon>Micrococcales</taxon>
        <taxon>Cellulomonadaceae</taxon>
        <taxon>Cellulomonas</taxon>
    </lineage>
</organism>
<comment type="caution">
    <text evidence="3">The sequence shown here is derived from an EMBL/GenBank/DDBJ whole genome shotgun (WGS) entry which is preliminary data.</text>
</comment>
<dbReference type="InterPro" id="IPR045864">
    <property type="entry name" value="aa-tRNA-synth_II/BPL/LPL"/>
</dbReference>
<protein>
    <submittedName>
        <fullName evidence="3">Lipoate--protein ligase A</fullName>
    </submittedName>
</protein>
<dbReference type="EMBL" id="BJUA01000001">
    <property type="protein sequence ID" value="GEK16584.1"/>
    <property type="molecule type" value="Genomic_DNA"/>
</dbReference>
<evidence type="ECO:0000313" key="3">
    <source>
        <dbReference type="EMBL" id="GEK16584.1"/>
    </source>
</evidence>
<dbReference type="Proteomes" id="UP000321386">
    <property type="component" value="Unassembled WGS sequence"/>
</dbReference>
<evidence type="ECO:0000259" key="2">
    <source>
        <dbReference type="PROSITE" id="PS51733"/>
    </source>
</evidence>
<accession>A0A510UPJ9</accession>
<dbReference type="Gene3D" id="3.30.930.10">
    <property type="entry name" value="Bira Bifunctional Protein, Domain 2"/>
    <property type="match status" value="1"/>
</dbReference>
<proteinExistence type="predicted"/>
<sequence length="388" mass="42469">MSDTHDEQHHHEQHHDEQHHDRRPHDEQGPLHGEYKVPGGKLVTVDLATRDGVLAHVRVAGDFFLEPDDALVEIDAALTGLPVDTTTSRLADAIREHLAAAQDAGRLIGPVAMIGFDERAVAVAVRRALGRSTSWEDHSFEVIRPGPFPPALHTALDQVLTEELAAGRRGPTLRFWDWEEPAVVIGSFQSLRNEVDLEAAERYGITVVRRISGGGAMFMEAGNCITFSLVVPGSLVDGMSFEESYAFLNQWVLGALADVGVTATLSGLNDISSPGGKLAGSAQKRLVGGAVLHHVTMSYDIDAAKMLEVLRIGREKVSDKGTRSAAKRVDPVRSQTQMPREAVIDAFEAHFRARYPSVTGELRPEELERAEQLRVRKFADPAWTARVP</sequence>
<reference evidence="3 4" key="1">
    <citation type="submission" date="2019-07" db="EMBL/GenBank/DDBJ databases">
        <title>Whole genome shotgun sequence of Cellulomonas persica NBRC 101101.</title>
        <authorList>
            <person name="Hosoyama A."/>
            <person name="Uohara A."/>
            <person name="Ohji S."/>
            <person name="Ichikawa N."/>
        </authorList>
    </citation>
    <scope>NUCLEOTIDE SEQUENCE [LARGE SCALE GENOMIC DNA]</scope>
    <source>
        <strain evidence="3 4">NBRC 101101</strain>
    </source>
</reference>
<dbReference type="PANTHER" id="PTHR43679:SF2">
    <property type="entry name" value="OCTANOYL-[GCVH]:PROTEIN N-OCTANOYLTRANSFERASE"/>
    <property type="match status" value="1"/>
</dbReference>
<feature type="domain" description="BPL/LPL catalytic" evidence="2">
    <location>
        <begin position="167"/>
        <end position="359"/>
    </location>
</feature>